<proteinExistence type="predicted"/>
<dbReference type="Pfam" id="PF07670">
    <property type="entry name" value="Gate"/>
    <property type="match status" value="2"/>
</dbReference>
<evidence type="ECO:0000256" key="1">
    <source>
        <dbReference type="SAM" id="Phobius"/>
    </source>
</evidence>
<evidence type="ECO:0000313" key="4">
    <source>
        <dbReference type="Proteomes" id="UP000243629"/>
    </source>
</evidence>
<feature type="transmembrane region" description="Helical" evidence="1">
    <location>
        <begin position="43"/>
        <end position="64"/>
    </location>
</feature>
<dbReference type="InterPro" id="IPR011415">
    <property type="entry name" value="SpmA_SpmB"/>
</dbReference>
<sequence length="409" mass="43582">MLNAIWLGFFLVAFASALWQWLGLGDAEVFSRLVTALFDMAKLSVEIILVLVGTMTLWLGFLAIAEKAGLIRLLARLLDPLFRRLLPEVPSGHPAAGHITMNFAANVLGLDNAATPIGLKAMHALQSLNPSKDTASNAQILFLVLNSSSLTLLPVTIFMYRAQQGASDPTAVFLPILLATSASSLVGLLSVALMQRLKLWDPVVLAWLAGIALGMGLLLSTLAGMSAQALAATSTLVGNLTLFGIIIGFLGIAALRRVNVYETFIEGAREGFSFTVSLLPYLVAMLVAIGVLRASGVLDAGLDGIRWLAEAFGWDTRFIDALPTALMKPLSGSGARAMMIETMNTHGVDSFAALLAATFQGSTETTFYVIAVYFGAVGIRRIRHGLGCALLADLAGMLTAIWVCYWFFG</sequence>
<protein>
    <submittedName>
        <fullName evidence="3">Spore maturation protein SpmA</fullName>
    </submittedName>
</protein>
<feature type="domain" description="Nucleoside transporter/FeoB GTPase Gate" evidence="2">
    <location>
        <begin position="276"/>
        <end position="379"/>
    </location>
</feature>
<keyword evidence="1" id="KW-1133">Transmembrane helix</keyword>
<organism evidence="3 4">
    <name type="scientific">Halopseudomonas yangmingensis</name>
    <dbReference type="NCBI Taxonomy" id="1720063"/>
    <lineage>
        <taxon>Bacteria</taxon>
        <taxon>Pseudomonadati</taxon>
        <taxon>Pseudomonadota</taxon>
        <taxon>Gammaproteobacteria</taxon>
        <taxon>Pseudomonadales</taxon>
        <taxon>Pseudomonadaceae</taxon>
        <taxon>Halopseudomonas</taxon>
    </lineage>
</organism>
<feature type="domain" description="Nucleoside transporter/FeoB GTPase Gate" evidence="2">
    <location>
        <begin position="49"/>
        <end position="159"/>
    </location>
</feature>
<feature type="transmembrane region" description="Helical" evidence="1">
    <location>
        <begin position="236"/>
        <end position="255"/>
    </location>
</feature>
<reference evidence="4" key="1">
    <citation type="submission" date="2016-10" db="EMBL/GenBank/DDBJ databases">
        <authorList>
            <person name="Varghese N."/>
            <person name="Submissions S."/>
        </authorList>
    </citation>
    <scope>NUCLEOTIDE SEQUENCE [LARGE SCALE GENOMIC DNA]</scope>
    <source>
        <strain evidence="4">DSM 24213</strain>
    </source>
</reference>
<keyword evidence="1" id="KW-0472">Membrane</keyword>
<dbReference type="InterPro" id="IPR011642">
    <property type="entry name" value="Gate_dom"/>
</dbReference>
<keyword evidence="1" id="KW-0812">Transmembrane</keyword>
<dbReference type="EMBL" id="FOUI01000017">
    <property type="protein sequence ID" value="SFM83412.1"/>
    <property type="molecule type" value="Genomic_DNA"/>
</dbReference>
<dbReference type="GO" id="GO:0005886">
    <property type="term" value="C:plasma membrane"/>
    <property type="evidence" value="ECO:0007669"/>
    <property type="project" value="TreeGrafter"/>
</dbReference>
<dbReference type="AlphaFoldDB" id="A0A1I4U324"/>
<gene>
    <name evidence="3" type="ORF">SAMN05216217_11750</name>
</gene>
<evidence type="ECO:0000313" key="3">
    <source>
        <dbReference type="EMBL" id="SFM83412.1"/>
    </source>
</evidence>
<dbReference type="RefSeq" id="WP_093478405.1">
    <property type="nucleotide sequence ID" value="NZ_FOUI01000017.1"/>
</dbReference>
<feature type="transmembrane region" description="Helical" evidence="1">
    <location>
        <begin position="386"/>
        <end position="408"/>
    </location>
</feature>
<dbReference type="Proteomes" id="UP000243629">
    <property type="component" value="Unassembled WGS sequence"/>
</dbReference>
<dbReference type="PANTHER" id="PTHR35793:SF2">
    <property type="entry name" value="INNER MEMBRANE PROTEIN YJIG"/>
    <property type="match status" value="1"/>
</dbReference>
<feature type="transmembrane region" description="Helical" evidence="1">
    <location>
        <begin position="172"/>
        <end position="193"/>
    </location>
</feature>
<dbReference type="STRING" id="1720063.SAMN05216217_11750"/>
<dbReference type="OrthoDB" id="9805623at2"/>
<feature type="transmembrane region" description="Helical" evidence="1">
    <location>
        <begin position="205"/>
        <end position="230"/>
    </location>
</feature>
<name>A0A1I4U324_9GAMM</name>
<feature type="transmembrane region" description="Helical" evidence="1">
    <location>
        <begin position="276"/>
        <end position="298"/>
    </location>
</feature>
<keyword evidence="4" id="KW-1185">Reference proteome</keyword>
<dbReference type="InterPro" id="IPR052549">
    <property type="entry name" value="SpmB"/>
</dbReference>
<evidence type="ECO:0000259" key="2">
    <source>
        <dbReference type="Pfam" id="PF07670"/>
    </source>
</evidence>
<dbReference type="PANTHER" id="PTHR35793">
    <property type="entry name" value="INNER MEMBRANE PROTEIN YJIG"/>
    <property type="match status" value="1"/>
</dbReference>
<accession>A0A1I4U324</accession>
<feature type="transmembrane region" description="Helical" evidence="1">
    <location>
        <begin position="140"/>
        <end position="160"/>
    </location>
</feature>
<feature type="transmembrane region" description="Helical" evidence="1">
    <location>
        <begin position="351"/>
        <end position="374"/>
    </location>
</feature>
<dbReference type="PIRSF" id="PIRSF036542">
    <property type="entry name" value="SpmA_SpmB"/>
    <property type="match status" value="1"/>
</dbReference>